<dbReference type="RefSeq" id="XP_022490902.1">
    <property type="nucleotide sequence ID" value="XM_022629202.1"/>
</dbReference>
<dbReference type="SMART" id="SM00359">
    <property type="entry name" value="PUA"/>
    <property type="match status" value="1"/>
</dbReference>
<comment type="similarity">
    <text evidence="2 7">Belongs to the NIP7 family.</text>
</comment>
<evidence type="ECO:0000256" key="6">
    <source>
        <dbReference type="ARBA" id="ARBA00054591"/>
    </source>
</evidence>
<protein>
    <recommendedName>
        <fullName evidence="7">60S ribosome subunit biogenesis protein NIP7</fullName>
    </recommendedName>
</protein>
<dbReference type="OrthoDB" id="27490at2759"/>
<dbReference type="FunFam" id="2.30.130.10:FF:000002">
    <property type="entry name" value="60S ribosome subunit biogenesis protein NIP7 homolog"/>
    <property type="match status" value="1"/>
</dbReference>
<dbReference type="CDD" id="cd21146">
    <property type="entry name" value="Nip7_N_euk"/>
    <property type="match status" value="1"/>
</dbReference>
<evidence type="ECO:0000256" key="4">
    <source>
        <dbReference type="ARBA" id="ARBA00022884"/>
    </source>
</evidence>
<dbReference type="Gene3D" id="3.10.450.220">
    <property type="match status" value="1"/>
</dbReference>
<dbReference type="SUPFAM" id="SSF88802">
    <property type="entry name" value="Pre-PUA domain"/>
    <property type="match status" value="1"/>
</dbReference>
<dbReference type="InterPro" id="IPR036974">
    <property type="entry name" value="PUA_sf"/>
</dbReference>
<dbReference type="GO" id="GO:0003723">
    <property type="term" value="F:RNA binding"/>
    <property type="evidence" value="ECO:0007669"/>
    <property type="project" value="UniProtKB-KW"/>
</dbReference>
<evidence type="ECO:0000259" key="8">
    <source>
        <dbReference type="SMART" id="SM00359"/>
    </source>
</evidence>
<gene>
    <name evidence="9" type="ORF">PENARI_c004G06721</name>
</gene>
<comment type="caution">
    <text evidence="9">The sequence shown here is derived from an EMBL/GenBank/DDBJ whole genome shotgun (WGS) entry which is preliminary data.</text>
</comment>
<name>A0A1F5LQJ2_PENAI</name>
<dbReference type="SUPFAM" id="SSF88697">
    <property type="entry name" value="PUA domain-like"/>
    <property type="match status" value="1"/>
</dbReference>
<dbReference type="InterPro" id="IPR005155">
    <property type="entry name" value="UPF0113_PUA"/>
</dbReference>
<evidence type="ECO:0000256" key="2">
    <source>
        <dbReference type="ARBA" id="ARBA00009895"/>
    </source>
</evidence>
<dbReference type="Pfam" id="PF03657">
    <property type="entry name" value="UPF0113"/>
    <property type="match status" value="1"/>
</dbReference>
<dbReference type="AlphaFoldDB" id="A0A1F5LQJ2"/>
<keyword evidence="5 7" id="KW-0539">Nucleus</keyword>
<dbReference type="Gene3D" id="2.30.130.10">
    <property type="entry name" value="PUA domain"/>
    <property type="match status" value="1"/>
</dbReference>
<keyword evidence="3 7" id="KW-0690">Ribosome biogenesis</keyword>
<dbReference type="PROSITE" id="PS50890">
    <property type="entry name" value="PUA"/>
    <property type="match status" value="1"/>
</dbReference>
<dbReference type="GO" id="GO:1902626">
    <property type="term" value="P:assembly of large subunit precursor of preribosome"/>
    <property type="evidence" value="ECO:0007669"/>
    <property type="project" value="UniProtKB-ARBA"/>
</dbReference>
<keyword evidence="10" id="KW-1185">Reference proteome</keyword>
<dbReference type="InterPro" id="IPR015947">
    <property type="entry name" value="PUA-like_sf"/>
</dbReference>
<comment type="subunit">
    <text evidence="7">Interacts with pre-ribosome complex.</text>
</comment>
<dbReference type="EMBL" id="LXJU01000004">
    <property type="protein sequence ID" value="OGE55473.1"/>
    <property type="molecule type" value="Genomic_DNA"/>
</dbReference>
<evidence type="ECO:0000313" key="9">
    <source>
        <dbReference type="EMBL" id="OGE55473.1"/>
    </source>
</evidence>
<dbReference type="InterPro" id="IPR040598">
    <property type="entry name" value="NIP7_N"/>
</dbReference>
<dbReference type="PIRSF" id="PIRSF017190">
    <property type="entry name" value="Rbsml_synth_fac_NIP7"/>
    <property type="match status" value="1"/>
</dbReference>
<evidence type="ECO:0000256" key="1">
    <source>
        <dbReference type="ARBA" id="ARBA00004604"/>
    </source>
</evidence>
<evidence type="ECO:0000313" key="10">
    <source>
        <dbReference type="Proteomes" id="UP000177622"/>
    </source>
</evidence>
<keyword evidence="4 7" id="KW-0694">RNA-binding</keyword>
<organism evidence="9 10">
    <name type="scientific">Penicillium arizonense</name>
    <dbReference type="NCBI Taxonomy" id="1835702"/>
    <lineage>
        <taxon>Eukaryota</taxon>
        <taxon>Fungi</taxon>
        <taxon>Dikarya</taxon>
        <taxon>Ascomycota</taxon>
        <taxon>Pezizomycotina</taxon>
        <taxon>Eurotiomycetes</taxon>
        <taxon>Eurotiomycetidae</taxon>
        <taxon>Eurotiales</taxon>
        <taxon>Aspergillaceae</taxon>
        <taxon>Penicillium</taxon>
    </lineage>
</organism>
<dbReference type="InterPro" id="IPR002478">
    <property type="entry name" value="PUA"/>
</dbReference>
<comment type="subcellular location">
    <subcellularLocation>
        <location evidence="1">Nucleus</location>
        <location evidence="1">Nucleolus</location>
    </subcellularLocation>
</comment>
<proteinExistence type="inferred from homology"/>
<dbReference type="Proteomes" id="UP000177622">
    <property type="component" value="Unassembled WGS sequence"/>
</dbReference>
<dbReference type="CDD" id="cd21151">
    <property type="entry name" value="PUA_Nip7-like"/>
    <property type="match status" value="1"/>
</dbReference>
<comment type="function">
    <text evidence="6 7">Required for proper 27S pre-rRNA processing and 60S ribosome subunit assembly.</text>
</comment>
<dbReference type="GO" id="GO:0005730">
    <property type="term" value="C:nucleolus"/>
    <property type="evidence" value="ECO:0007669"/>
    <property type="project" value="UniProtKB-SubCell"/>
</dbReference>
<sequence>MRQLTEEETRTLFSKLAHYTGRSLNNLIAPPTEEGPTGEQHVFRLQGSRVFYMPLKLANLSVSIPRENLLSMGTMIGKFTKTGKFRLALTCLDVISPHARYKVWIKSNGVMPYLYGGNVLKAHVHRWSEDLPEHAGVLVFDDSDNCLGFGVTARSSAEAKKLDPTGIVVFRQADVGEYLREEDSLFTT</sequence>
<dbReference type="GeneID" id="34573936"/>
<evidence type="ECO:0000256" key="7">
    <source>
        <dbReference type="PIRNR" id="PIRNR017190"/>
    </source>
</evidence>
<accession>A0A1F5LQJ2</accession>
<dbReference type="FunFam" id="3.10.450.220:FF:000001">
    <property type="entry name" value="60S ribosome subunit biogenesis protein NIP7 homolog"/>
    <property type="match status" value="1"/>
</dbReference>
<dbReference type="STRING" id="1835702.A0A1F5LQJ2"/>
<dbReference type="Pfam" id="PF17833">
    <property type="entry name" value="pre-PUA_NIP7"/>
    <property type="match status" value="1"/>
</dbReference>
<reference evidence="9 10" key="1">
    <citation type="journal article" date="2016" name="Sci. Rep.">
        <title>Penicillium arizonense, a new, genome sequenced fungal species, reveals a high chemical diversity in secreted metabolites.</title>
        <authorList>
            <person name="Grijseels S."/>
            <person name="Nielsen J.C."/>
            <person name="Randelovic M."/>
            <person name="Nielsen J."/>
            <person name="Nielsen K.F."/>
            <person name="Workman M."/>
            <person name="Frisvad J.C."/>
        </authorList>
    </citation>
    <scope>NUCLEOTIDE SEQUENCE [LARGE SCALE GENOMIC DNA]</scope>
    <source>
        <strain evidence="9 10">CBS 141311</strain>
    </source>
</reference>
<dbReference type="InterPro" id="IPR055359">
    <property type="entry name" value="Nip7_N_euk"/>
</dbReference>
<evidence type="ECO:0000256" key="5">
    <source>
        <dbReference type="ARBA" id="ARBA00023242"/>
    </source>
</evidence>
<dbReference type="InterPro" id="IPR016686">
    <property type="entry name" value="Ribosomal_synth_fac_NIP7"/>
</dbReference>
<evidence type="ECO:0000256" key="3">
    <source>
        <dbReference type="ARBA" id="ARBA00022517"/>
    </source>
</evidence>
<feature type="domain" description="PUA" evidence="8">
    <location>
        <begin position="101"/>
        <end position="176"/>
    </location>
</feature>